<feature type="transmembrane region" description="Helical" evidence="2">
    <location>
        <begin position="41"/>
        <end position="59"/>
    </location>
</feature>
<dbReference type="Proteomes" id="UP001501295">
    <property type="component" value="Unassembled WGS sequence"/>
</dbReference>
<dbReference type="EMBL" id="BAABLM010000005">
    <property type="protein sequence ID" value="GAA4679546.1"/>
    <property type="molecule type" value="Genomic_DNA"/>
</dbReference>
<feature type="compositionally biased region" description="Pro residues" evidence="1">
    <location>
        <begin position="15"/>
        <end position="24"/>
    </location>
</feature>
<keyword evidence="5" id="KW-1185">Reference proteome</keyword>
<keyword evidence="2" id="KW-0472">Membrane</keyword>
<evidence type="ECO:0000256" key="2">
    <source>
        <dbReference type="SAM" id="Phobius"/>
    </source>
</evidence>
<feature type="region of interest" description="Disordered" evidence="1">
    <location>
        <begin position="1"/>
        <end position="32"/>
    </location>
</feature>
<gene>
    <name evidence="4" type="ORF">GCM10025780_25800</name>
</gene>
<comment type="caution">
    <text evidence="4">The sequence shown here is derived from an EMBL/GenBank/DDBJ whole genome shotgun (WGS) entry which is preliminary data.</text>
</comment>
<dbReference type="Pfam" id="PF01882">
    <property type="entry name" value="DUF58"/>
    <property type="match status" value="1"/>
</dbReference>
<evidence type="ECO:0000313" key="5">
    <source>
        <dbReference type="Proteomes" id="UP001501295"/>
    </source>
</evidence>
<sequence length="468" mass="49529">MTPAQSRDGGGTVPPSDPAQPDPGPRSDATSVVPRWSVTPGIAYGAAAAVLLAGLALVLGRAELALVAAPLFFAVALGYDRRPNRFAPVSVRTVLDPDQDATGVRYRVTIDAPPEVEAVSLMMFAADHSVHRVAVDRRTAAGTDRAPGAPSLSGRIPVAHSGPQEILRLHYSLLAGAGIALSSPDDGPESTRLIPPPRLRIENLPMPLRVVGITGAHGSATPGDGGEFRDVALFAPGDRLRRIDWKVTARRAQLPGDLYVRRSFSTADALVMLVVDDRDELGSDVTSWTGTEGGTPTATSLDLAREAALSLASAYIDAGDRVGFRDLAGTARSVEPGGGTRHLDRLRSTIATAAPTGDPVKSVRTPVVPSSAVVVVVSTFLDDLAATMAITWASTGHRVVAIDVLPQPEVKHATREEQTAFRLVMLERNDRIDGMTAAGVEPVRWQPLPGDPVPAVQLRMLSRPRRRR</sequence>
<name>A0ABP8W2H9_9MICO</name>
<organism evidence="4 5">
    <name type="scientific">Frondihabitans cladoniiphilus</name>
    <dbReference type="NCBI Taxonomy" id="715785"/>
    <lineage>
        <taxon>Bacteria</taxon>
        <taxon>Bacillati</taxon>
        <taxon>Actinomycetota</taxon>
        <taxon>Actinomycetes</taxon>
        <taxon>Micrococcales</taxon>
        <taxon>Microbacteriaceae</taxon>
        <taxon>Frondihabitans</taxon>
    </lineage>
</organism>
<protein>
    <recommendedName>
        <fullName evidence="3">DUF58 domain-containing protein</fullName>
    </recommendedName>
</protein>
<keyword evidence="2" id="KW-0812">Transmembrane</keyword>
<dbReference type="PANTHER" id="PTHR33608:SF14">
    <property type="entry name" value="POSSIBLE CONSERVED SECRETED PROTEIN"/>
    <property type="match status" value="1"/>
</dbReference>
<dbReference type="PANTHER" id="PTHR33608">
    <property type="entry name" value="BLL2464 PROTEIN"/>
    <property type="match status" value="1"/>
</dbReference>
<accession>A0ABP8W2H9</accession>
<feature type="domain" description="DUF58" evidence="3">
    <location>
        <begin position="234"/>
        <end position="409"/>
    </location>
</feature>
<evidence type="ECO:0000313" key="4">
    <source>
        <dbReference type="EMBL" id="GAA4679546.1"/>
    </source>
</evidence>
<keyword evidence="2" id="KW-1133">Transmembrane helix</keyword>
<reference evidence="5" key="1">
    <citation type="journal article" date="2019" name="Int. J. Syst. Evol. Microbiol.">
        <title>The Global Catalogue of Microorganisms (GCM) 10K type strain sequencing project: providing services to taxonomists for standard genome sequencing and annotation.</title>
        <authorList>
            <consortium name="The Broad Institute Genomics Platform"/>
            <consortium name="The Broad Institute Genome Sequencing Center for Infectious Disease"/>
            <person name="Wu L."/>
            <person name="Ma J."/>
        </authorList>
    </citation>
    <scope>NUCLEOTIDE SEQUENCE [LARGE SCALE GENOMIC DNA]</scope>
    <source>
        <strain evidence="5">JCM 18956</strain>
    </source>
</reference>
<evidence type="ECO:0000256" key="1">
    <source>
        <dbReference type="SAM" id="MobiDB-lite"/>
    </source>
</evidence>
<evidence type="ECO:0000259" key="3">
    <source>
        <dbReference type="Pfam" id="PF01882"/>
    </source>
</evidence>
<proteinExistence type="predicted"/>
<dbReference type="InterPro" id="IPR002881">
    <property type="entry name" value="DUF58"/>
</dbReference>
<dbReference type="RefSeq" id="WP_345376311.1">
    <property type="nucleotide sequence ID" value="NZ_BAABLM010000005.1"/>
</dbReference>